<name>A0A809MWY2_LACRG</name>
<dbReference type="KEGG" id="lrh:LGG_01097"/>
<dbReference type="AlphaFoldDB" id="A0A809MWY2"/>
<dbReference type="EMBL" id="AP011548">
    <property type="protein sequence ID" value="BAI41574.1"/>
    <property type="molecule type" value="Genomic_DNA"/>
</dbReference>
<dbReference type="KEGG" id="lrg:LRHM_1047"/>
<dbReference type="RefSeq" id="WP_014569461.1">
    <property type="nucleotide sequence ID" value="NC_013198.1"/>
</dbReference>
<sequence>MWDVTFINTQTGLPKTIYGVISIVAEMGDKTEQFSPLTLVHEKARLRGYSFTVFTVNEDPFSLGTNWIPESADGD</sequence>
<protein>
    <submittedName>
        <fullName evidence="1">Hypothetical phage protein</fullName>
    </submittedName>
</protein>
<accession>A0A809MWY2</accession>
<organism evidence="1 2">
    <name type="scientific">Lacticaseibacillus rhamnosus (strain ATCC 53103 / LMG 18243 / GG)</name>
    <name type="common">Lactobacillus rhamnosus</name>
    <dbReference type="NCBI Taxonomy" id="568703"/>
    <lineage>
        <taxon>Bacteria</taxon>
        <taxon>Bacillati</taxon>
        <taxon>Bacillota</taxon>
        <taxon>Bacilli</taxon>
        <taxon>Lactobacillales</taxon>
        <taxon>Lactobacillaceae</taxon>
        <taxon>Lacticaseibacillus</taxon>
    </lineage>
</organism>
<evidence type="ECO:0000313" key="1">
    <source>
        <dbReference type="EMBL" id="BAI41574.1"/>
    </source>
</evidence>
<proteinExistence type="predicted"/>
<reference evidence="1 2" key="1">
    <citation type="journal article" date="2009" name="J. Bacteriol.">
        <title>Complete genome sequence of the probiotic Lactobacillus rhamnosus ATCC 53103.</title>
        <authorList>
            <person name="Morita H."/>
            <person name="Toh H."/>
            <person name="Oshima K."/>
            <person name="Murakami M."/>
            <person name="Taylor T.D."/>
            <person name="Igimi S."/>
            <person name="Hattori M."/>
        </authorList>
    </citation>
    <scope>NUCLEOTIDE SEQUENCE [LARGE SCALE GENOMIC DNA]</scope>
    <source>
        <strain evidence="2">ATCC 53103 / LMG 18243 / GG [Tokyo]</strain>
    </source>
</reference>
<dbReference type="Proteomes" id="UP000002067">
    <property type="component" value="Chromosome"/>
</dbReference>
<evidence type="ECO:0000313" key="2">
    <source>
        <dbReference type="Proteomes" id="UP000002067"/>
    </source>
</evidence>
<gene>
    <name evidence="1" type="ordered locus">LRHM_1047</name>
</gene>